<keyword evidence="2" id="KW-1185">Reference proteome</keyword>
<proteinExistence type="predicted"/>
<organism evidence="1 2">
    <name type="scientific">Trifolium medium</name>
    <dbReference type="NCBI Taxonomy" id="97028"/>
    <lineage>
        <taxon>Eukaryota</taxon>
        <taxon>Viridiplantae</taxon>
        <taxon>Streptophyta</taxon>
        <taxon>Embryophyta</taxon>
        <taxon>Tracheophyta</taxon>
        <taxon>Spermatophyta</taxon>
        <taxon>Magnoliopsida</taxon>
        <taxon>eudicotyledons</taxon>
        <taxon>Gunneridae</taxon>
        <taxon>Pentapetalae</taxon>
        <taxon>rosids</taxon>
        <taxon>fabids</taxon>
        <taxon>Fabales</taxon>
        <taxon>Fabaceae</taxon>
        <taxon>Papilionoideae</taxon>
        <taxon>50 kb inversion clade</taxon>
        <taxon>NPAAA clade</taxon>
        <taxon>Hologalegina</taxon>
        <taxon>IRL clade</taxon>
        <taxon>Trifolieae</taxon>
        <taxon>Trifolium</taxon>
    </lineage>
</organism>
<reference evidence="1 2" key="1">
    <citation type="journal article" date="2018" name="Front. Plant Sci.">
        <title>Red Clover (Trifolium pratense) and Zigzag Clover (T. medium) - A Picture of Genomic Similarities and Differences.</title>
        <authorList>
            <person name="Dluhosova J."/>
            <person name="Istvanek J."/>
            <person name="Nedelnik J."/>
            <person name="Repkova J."/>
        </authorList>
    </citation>
    <scope>NUCLEOTIDE SEQUENCE [LARGE SCALE GENOMIC DNA]</scope>
    <source>
        <strain evidence="2">cv. 10/8</strain>
        <tissue evidence="1">Leaf</tissue>
    </source>
</reference>
<evidence type="ECO:0000313" key="1">
    <source>
        <dbReference type="EMBL" id="MCI46683.1"/>
    </source>
</evidence>
<evidence type="ECO:0000313" key="2">
    <source>
        <dbReference type="Proteomes" id="UP000265520"/>
    </source>
</evidence>
<protein>
    <submittedName>
        <fullName evidence="1">Uncharacterized protein</fullName>
    </submittedName>
</protein>
<dbReference type="EMBL" id="LXQA010361032">
    <property type="protein sequence ID" value="MCI46683.1"/>
    <property type="molecule type" value="Genomic_DNA"/>
</dbReference>
<name>A0A392SCL3_9FABA</name>
<accession>A0A392SCL3</accession>
<feature type="non-terminal residue" evidence="1">
    <location>
        <position position="1"/>
    </location>
</feature>
<dbReference type="AlphaFoldDB" id="A0A392SCL3"/>
<sequence length="46" mass="5070">KLVLELPPTRGVTCAAQGTIRVCVWRFWAGVHARRGLACARHSLLV</sequence>
<dbReference type="Proteomes" id="UP000265520">
    <property type="component" value="Unassembled WGS sequence"/>
</dbReference>
<comment type="caution">
    <text evidence="1">The sequence shown here is derived from an EMBL/GenBank/DDBJ whole genome shotgun (WGS) entry which is preliminary data.</text>
</comment>